<evidence type="ECO:0000256" key="2">
    <source>
        <dbReference type="ARBA" id="ARBA00022490"/>
    </source>
</evidence>
<sequence>MSIFFPPAHHGMKVLNRAAFKKSYDVIGVRVPAKRVGIVVKAFGNNLLNQPRLRNVAEDSGSKETKLVLLKADLRREDLENLPQEAKKVMETDVLGVVDHHIDLDYDYWTSEQIMHAVMPKDAKEIPSSFTQTGHIAHMNLREEYYPWKTIVGEIILDKNKNITCVVNKTNSIDTTYRYFKMELLAGDGNMMTMVKESGCRFKFDFSKVYWNSRLHTEHERLVRMFKPSENVSCVGDVFAGVGPFALPAAKGGAIVYANDLNPSSYEWLNENVQLNKIDSKKIHTYNMDGREFIKKAVQDLQETSTEWKTFDHFVMNLPATAIEFLDTFRGLYNDKKELFEASKDAKLPIIHCHCFTKSADPRQDIFDRVAHMIGAPVDSELTQLHLVRNVAPKKDMYCVSFPLTPDVAFAPLSKRKSDESHPEDTATQKIKL</sequence>
<evidence type="ECO:0000256" key="4">
    <source>
        <dbReference type="ARBA" id="ARBA00022679"/>
    </source>
</evidence>
<comment type="catalytic activity">
    <reaction evidence="9">
        <text>guanosine(37) in tRNA + S-adenosyl-L-methionine = N(1)-methylguanosine(37) in tRNA + S-adenosyl-L-homocysteine + H(+)</text>
        <dbReference type="Rhea" id="RHEA:36899"/>
        <dbReference type="Rhea" id="RHEA-COMP:10145"/>
        <dbReference type="Rhea" id="RHEA-COMP:10147"/>
        <dbReference type="ChEBI" id="CHEBI:15378"/>
        <dbReference type="ChEBI" id="CHEBI:57856"/>
        <dbReference type="ChEBI" id="CHEBI:59789"/>
        <dbReference type="ChEBI" id="CHEBI:73542"/>
        <dbReference type="ChEBI" id="CHEBI:74269"/>
        <dbReference type="EC" id="2.1.1.228"/>
    </reaction>
</comment>
<evidence type="ECO:0000313" key="12">
    <source>
        <dbReference type="EMBL" id="KAL0097966.1"/>
    </source>
</evidence>
<dbReference type="Gene3D" id="3.30.300.110">
    <property type="entry name" value="Met-10+ protein-like domains"/>
    <property type="match status" value="1"/>
</dbReference>
<dbReference type="InterPro" id="IPR056743">
    <property type="entry name" value="TRM5-TYW2-like_MTfase"/>
</dbReference>
<feature type="region of interest" description="Disordered" evidence="10">
    <location>
        <begin position="414"/>
        <end position="433"/>
    </location>
</feature>
<keyword evidence="4 9" id="KW-0808">Transferase</keyword>
<gene>
    <name evidence="9" type="primary">TRM5</name>
    <name evidence="12" type="ORF">J3Q64DRAFT_1082659</name>
</gene>
<dbReference type="InterPro" id="IPR029063">
    <property type="entry name" value="SAM-dependent_MTases_sf"/>
</dbReference>
<dbReference type="InterPro" id="IPR030382">
    <property type="entry name" value="MeTrfase_TRM5/TYW2"/>
</dbReference>
<evidence type="ECO:0000256" key="8">
    <source>
        <dbReference type="ARBA" id="ARBA00023242"/>
    </source>
</evidence>
<accession>A0ABR3BIB5</accession>
<evidence type="ECO:0000256" key="10">
    <source>
        <dbReference type="SAM" id="MobiDB-lite"/>
    </source>
</evidence>
<comment type="subunit">
    <text evidence="9">Monomer.</text>
</comment>
<comment type="caution">
    <text evidence="12">The sequence shown here is derived from an EMBL/GenBank/DDBJ whole genome shotgun (WGS) entry which is preliminary data.</text>
</comment>
<dbReference type="PANTHER" id="PTHR23245">
    <property type="entry name" value="TRNA METHYLTRANSFERASE"/>
    <property type="match status" value="1"/>
</dbReference>
<reference evidence="12 13" key="1">
    <citation type="submission" date="2024-04" db="EMBL/GenBank/DDBJ databases">
        <title>Symmetric and asymmetric DNA N6-adenine methylation regulates different biological responses in Mucorales.</title>
        <authorList>
            <consortium name="Lawrence Berkeley National Laboratory"/>
            <person name="Lax C."/>
            <person name="Mondo S.J."/>
            <person name="Osorio-Concepcion M."/>
            <person name="Muszewska A."/>
            <person name="Corrochano-Luque M."/>
            <person name="Gutierrez G."/>
            <person name="Riley R."/>
            <person name="Lipzen A."/>
            <person name="Guo J."/>
            <person name="Hundley H."/>
            <person name="Amirebrahimi M."/>
            <person name="Ng V."/>
            <person name="Lorenzo-Gutierrez D."/>
            <person name="Binder U."/>
            <person name="Yang J."/>
            <person name="Song Y."/>
            <person name="Canovas D."/>
            <person name="Navarro E."/>
            <person name="Freitag M."/>
            <person name="Gabaldon T."/>
            <person name="Grigoriev I.V."/>
            <person name="Corrochano L.M."/>
            <person name="Nicolas F.E."/>
            <person name="Garre V."/>
        </authorList>
    </citation>
    <scope>NUCLEOTIDE SEQUENCE [LARGE SCALE GENOMIC DNA]</scope>
    <source>
        <strain evidence="12 13">L51</strain>
    </source>
</reference>
<evidence type="ECO:0000256" key="6">
    <source>
        <dbReference type="ARBA" id="ARBA00022694"/>
    </source>
</evidence>
<evidence type="ECO:0000256" key="5">
    <source>
        <dbReference type="ARBA" id="ARBA00022691"/>
    </source>
</evidence>
<evidence type="ECO:0000259" key="11">
    <source>
        <dbReference type="PROSITE" id="PS51684"/>
    </source>
</evidence>
<evidence type="ECO:0000256" key="3">
    <source>
        <dbReference type="ARBA" id="ARBA00022603"/>
    </source>
</evidence>
<dbReference type="EMBL" id="JBCLYO010000001">
    <property type="protein sequence ID" value="KAL0097966.1"/>
    <property type="molecule type" value="Genomic_DNA"/>
</dbReference>
<dbReference type="PANTHER" id="PTHR23245:SF36">
    <property type="entry name" value="TRNA (GUANINE(37)-N1)-METHYLTRANSFERASE"/>
    <property type="match status" value="1"/>
</dbReference>
<dbReference type="Pfam" id="PF25133">
    <property type="entry name" value="TYW2_N_2"/>
    <property type="match status" value="1"/>
</dbReference>
<comment type="similarity">
    <text evidence="1">Belongs to the class I-like SAM-binding methyltransferase superfamily. TRM5/TYW2 family.</text>
</comment>
<keyword evidence="6 9" id="KW-0819">tRNA processing</keyword>
<evidence type="ECO:0000313" key="13">
    <source>
        <dbReference type="Proteomes" id="UP001448207"/>
    </source>
</evidence>
<comment type="similarity">
    <text evidence="9">Belongs to the TRM5 / TYW2 family.</text>
</comment>
<protein>
    <recommendedName>
        <fullName evidence="9">tRNA (guanine(37)-N1)-methyltransferase</fullName>
        <ecNumber evidence="9">2.1.1.228</ecNumber>
    </recommendedName>
    <alternativeName>
        <fullName evidence="9">M1G-methyltransferase</fullName>
    </alternativeName>
    <alternativeName>
        <fullName evidence="9">tRNA [GM37] methyltransferase</fullName>
    </alternativeName>
    <alternativeName>
        <fullName evidence="9">tRNA methyltransferase 5</fullName>
    </alternativeName>
</protein>
<keyword evidence="7 9" id="KW-0496">Mitochondrion</keyword>
<dbReference type="EC" id="2.1.1.228" evidence="9"/>
<keyword evidence="13" id="KW-1185">Reference proteome</keyword>
<proteinExistence type="inferred from homology"/>
<keyword evidence="8 9" id="KW-0539">Nucleus</keyword>
<name>A0ABR3BIB5_PHYBL</name>
<dbReference type="Pfam" id="PF02475">
    <property type="entry name" value="TRM5-TYW2_MTfase"/>
    <property type="match status" value="1"/>
</dbReference>
<feature type="domain" description="SAM-dependent methyltransferase TRM5/TYW2-type" evidence="11">
    <location>
        <begin position="130"/>
        <end position="406"/>
    </location>
</feature>
<keyword evidence="5 9" id="KW-0949">S-adenosyl-L-methionine</keyword>
<keyword evidence="3 9" id="KW-0489">Methyltransferase</keyword>
<dbReference type="SUPFAM" id="SSF53335">
    <property type="entry name" value="S-adenosyl-L-methionine-dependent methyltransferases"/>
    <property type="match status" value="1"/>
</dbReference>
<dbReference type="HAMAP" id="MF_03152">
    <property type="entry name" value="TRM5"/>
    <property type="match status" value="1"/>
</dbReference>
<comment type="subcellular location">
    <subcellularLocation>
        <location evidence="9">Mitochondrion matrix</location>
    </subcellularLocation>
    <subcellularLocation>
        <location evidence="9">Nucleus</location>
    </subcellularLocation>
    <subcellularLocation>
        <location evidence="9">Cytoplasm</location>
    </subcellularLocation>
    <text evidence="9">Predominantly in the mitochondria and in the nucleus.</text>
</comment>
<dbReference type="PROSITE" id="PS51684">
    <property type="entry name" value="SAM_MT_TRM5_TYW2"/>
    <property type="match status" value="1"/>
</dbReference>
<feature type="binding site" evidence="9">
    <location>
        <begin position="289"/>
        <end position="290"/>
    </location>
    <ligand>
        <name>S-adenosyl-L-methionine</name>
        <dbReference type="ChEBI" id="CHEBI:59789"/>
    </ligand>
</feature>
<dbReference type="InterPro" id="IPR056744">
    <property type="entry name" value="TRM5/TYW2-like_N"/>
</dbReference>
<dbReference type="CDD" id="cd02440">
    <property type="entry name" value="AdoMet_MTases"/>
    <property type="match status" value="1"/>
</dbReference>
<evidence type="ECO:0000256" key="1">
    <source>
        <dbReference type="ARBA" id="ARBA00009775"/>
    </source>
</evidence>
<feature type="binding site" evidence="9">
    <location>
        <begin position="260"/>
        <end position="261"/>
    </location>
    <ligand>
        <name>S-adenosyl-L-methionine</name>
        <dbReference type="ChEBI" id="CHEBI:59789"/>
    </ligand>
</feature>
<dbReference type="Gene3D" id="3.40.50.150">
    <property type="entry name" value="Vaccinia Virus protein VP39"/>
    <property type="match status" value="1"/>
</dbReference>
<evidence type="ECO:0000256" key="9">
    <source>
        <dbReference type="HAMAP-Rule" id="MF_03152"/>
    </source>
</evidence>
<feature type="binding site" evidence="9">
    <location>
        <position position="317"/>
    </location>
    <ligand>
        <name>S-adenosyl-L-methionine</name>
        <dbReference type="ChEBI" id="CHEBI:59789"/>
    </ligand>
</feature>
<dbReference type="Proteomes" id="UP001448207">
    <property type="component" value="Unassembled WGS sequence"/>
</dbReference>
<feature type="binding site" evidence="9">
    <location>
        <position position="219"/>
    </location>
    <ligand>
        <name>S-adenosyl-L-methionine</name>
        <dbReference type="ChEBI" id="CHEBI:59789"/>
    </ligand>
</feature>
<organism evidence="12 13">
    <name type="scientific">Phycomyces blakesleeanus</name>
    <dbReference type="NCBI Taxonomy" id="4837"/>
    <lineage>
        <taxon>Eukaryota</taxon>
        <taxon>Fungi</taxon>
        <taxon>Fungi incertae sedis</taxon>
        <taxon>Mucoromycota</taxon>
        <taxon>Mucoromycotina</taxon>
        <taxon>Mucoromycetes</taxon>
        <taxon>Mucorales</taxon>
        <taxon>Phycomycetaceae</taxon>
        <taxon>Phycomyces</taxon>
    </lineage>
</organism>
<evidence type="ECO:0000256" key="7">
    <source>
        <dbReference type="ARBA" id="ARBA00023128"/>
    </source>
</evidence>
<comment type="function">
    <text evidence="9">Specifically methylates the N1 position of guanosine-37 in various cytoplasmic and mitochondrial tRNAs. Methylation is not dependent on the nature of the nucleoside 5' of the target nucleoside. This is the first step in the biosynthesis of wybutosine (yW), a modified base adjacent to the anticodon of tRNAs and required for accurate decoding.</text>
</comment>
<dbReference type="InterPro" id="IPR025792">
    <property type="entry name" value="tRNA_Gua_MeTrfase_euk"/>
</dbReference>
<keyword evidence="2 9" id="KW-0963">Cytoplasm</keyword>
<feature type="compositionally biased region" description="Basic and acidic residues" evidence="10">
    <location>
        <begin position="416"/>
        <end position="427"/>
    </location>
</feature>